<dbReference type="AlphaFoldDB" id="V8G958"/>
<reference evidence="1 2" key="1">
    <citation type="submission" date="2013-11" db="EMBL/GenBank/DDBJ databases">
        <title>Genomic analysis of Pelistega sp. HM-7.</title>
        <authorList>
            <person name="Kumbhare S.V."/>
            <person name="Shetty S.A."/>
            <person name="Sharma O."/>
            <person name="Dhotre D.P."/>
        </authorList>
    </citation>
    <scope>NUCLEOTIDE SEQUENCE [LARGE SCALE GENOMIC DNA]</scope>
    <source>
        <strain evidence="1 2">HM-7</strain>
    </source>
</reference>
<dbReference type="RefSeq" id="WP_023949810.1">
    <property type="nucleotide sequence ID" value="NZ_AYSV01000043.1"/>
</dbReference>
<evidence type="ECO:0000313" key="2">
    <source>
        <dbReference type="Proteomes" id="UP000018766"/>
    </source>
</evidence>
<organism evidence="1 2">
    <name type="scientific">Pelistega indica</name>
    <dbReference type="NCBI Taxonomy" id="1414851"/>
    <lineage>
        <taxon>Bacteria</taxon>
        <taxon>Pseudomonadati</taxon>
        <taxon>Pseudomonadota</taxon>
        <taxon>Betaproteobacteria</taxon>
        <taxon>Burkholderiales</taxon>
        <taxon>Alcaligenaceae</taxon>
        <taxon>Pelistega</taxon>
    </lineage>
</organism>
<dbReference type="Proteomes" id="UP000018766">
    <property type="component" value="Unassembled WGS sequence"/>
</dbReference>
<dbReference type="EMBL" id="AYSV01000043">
    <property type="protein sequence ID" value="ETD72646.1"/>
    <property type="molecule type" value="Genomic_DNA"/>
</dbReference>
<evidence type="ECO:0000313" key="1">
    <source>
        <dbReference type="EMBL" id="ETD72646.1"/>
    </source>
</evidence>
<sequence length="195" mass="22432">MQPSVELLENLFNSDFVTFKTGDFYFEETKDQGKGKCTFFSKEPVLSIKAQNKAPLIWSLKNRHCAEGAFLTFQAHGNLLHLIEMKSTLRTRAWNTAKKQFEGMHLSALAIIKLLQLNDPIQIRAYIVYSRDEMRAPDVSSYVINKPLVGEVNKFDGHDWTHSEIELNYNQEAQLIKIQRDHNGDADARHISLNH</sequence>
<name>V8G958_9BURK</name>
<gene>
    <name evidence="1" type="ORF">V757_03070</name>
</gene>
<comment type="caution">
    <text evidence="1">The sequence shown here is derived from an EMBL/GenBank/DDBJ whole genome shotgun (WGS) entry which is preliminary data.</text>
</comment>
<accession>V8G958</accession>
<protein>
    <submittedName>
        <fullName evidence="1">Uncharacterized protein</fullName>
    </submittedName>
</protein>
<keyword evidence="2" id="KW-1185">Reference proteome</keyword>
<dbReference type="OrthoDB" id="9204608at2"/>
<proteinExistence type="predicted"/>